<name>A0A2P4YJ85_9STRA</name>
<dbReference type="OrthoDB" id="126603at2759"/>
<dbReference type="EMBL" id="NCKW01002281">
    <property type="protein sequence ID" value="POM77872.1"/>
    <property type="molecule type" value="Genomic_DNA"/>
</dbReference>
<keyword evidence="2" id="KW-1185">Reference proteome</keyword>
<evidence type="ECO:0000313" key="2">
    <source>
        <dbReference type="Proteomes" id="UP000237271"/>
    </source>
</evidence>
<sequence>MTGKNLGGFAANGASFDDIMHQLWEKFSGNIKGQATLVNETWSVETPTEVSWNSVMPPGLAVAPHYPQTQNLSCLVPLVSTYAFPGGTAFGRRLECQYEHWMRERKLSRVTLMIFLYRLLLRCMIRFQQCQTLKSQNTKSRNITAFSIFKR</sequence>
<evidence type="ECO:0000313" key="1">
    <source>
        <dbReference type="EMBL" id="POM77872.1"/>
    </source>
</evidence>
<dbReference type="AlphaFoldDB" id="A0A2P4YJ85"/>
<dbReference type="Proteomes" id="UP000237271">
    <property type="component" value="Unassembled WGS sequence"/>
</dbReference>
<organism evidence="1 2">
    <name type="scientific">Phytophthora palmivora</name>
    <dbReference type="NCBI Taxonomy" id="4796"/>
    <lineage>
        <taxon>Eukaryota</taxon>
        <taxon>Sar</taxon>
        <taxon>Stramenopiles</taxon>
        <taxon>Oomycota</taxon>
        <taxon>Peronosporomycetes</taxon>
        <taxon>Peronosporales</taxon>
        <taxon>Peronosporaceae</taxon>
        <taxon>Phytophthora</taxon>
    </lineage>
</organism>
<protein>
    <submittedName>
        <fullName evidence="1">Uncharacterized protein</fullName>
    </submittedName>
</protein>
<accession>A0A2P4YJ85</accession>
<proteinExistence type="predicted"/>
<comment type="caution">
    <text evidence="1">The sequence shown here is derived from an EMBL/GenBank/DDBJ whole genome shotgun (WGS) entry which is preliminary data.</text>
</comment>
<gene>
    <name evidence="1" type="ORF">PHPALM_4681</name>
</gene>
<reference evidence="1 2" key="1">
    <citation type="journal article" date="2017" name="Genome Biol. Evol.">
        <title>Phytophthora megakarya and P. palmivora, closely related causal agents of cacao black pod rot, underwent increases in genome sizes and gene numbers by different mechanisms.</title>
        <authorList>
            <person name="Ali S.S."/>
            <person name="Shao J."/>
            <person name="Lary D.J."/>
            <person name="Kronmiller B."/>
            <person name="Shen D."/>
            <person name="Strem M.D."/>
            <person name="Amoako-Attah I."/>
            <person name="Akrofi A.Y."/>
            <person name="Begoude B.A."/>
            <person name="Ten Hoopen G.M."/>
            <person name="Coulibaly K."/>
            <person name="Kebe B.I."/>
            <person name="Melnick R.L."/>
            <person name="Guiltinan M.J."/>
            <person name="Tyler B.M."/>
            <person name="Meinhardt L.W."/>
            <person name="Bailey B.A."/>
        </authorList>
    </citation>
    <scope>NUCLEOTIDE SEQUENCE [LARGE SCALE GENOMIC DNA]</scope>
    <source>
        <strain evidence="2">sbr112.9</strain>
    </source>
</reference>